<evidence type="ECO:0000313" key="2">
    <source>
        <dbReference type="EMBL" id="RZB76080.1"/>
    </source>
</evidence>
<dbReference type="InterPro" id="IPR008880">
    <property type="entry name" value="Trigger_fac_C"/>
</dbReference>
<dbReference type="InterPro" id="IPR027304">
    <property type="entry name" value="Trigger_fact/SurA_dom_sf"/>
</dbReference>
<dbReference type="GO" id="GO:0015031">
    <property type="term" value="P:protein transport"/>
    <property type="evidence" value="ECO:0007669"/>
    <property type="project" value="InterPro"/>
</dbReference>
<reference evidence="2 3" key="1">
    <citation type="submission" date="2018-09" db="EMBL/GenBank/DDBJ databases">
        <title>A high-quality reference genome of wild soybean provides a powerful tool to mine soybean genomes.</title>
        <authorList>
            <person name="Xie M."/>
            <person name="Chung C.Y.L."/>
            <person name="Li M.-W."/>
            <person name="Wong F.-L."/>
            <person name="Chan T.-F."/>
            <person name="Lam H.-M."/>
        </authorList>
    </citation>
    <scope>NUCLEOTIDE SEQUENCE [LARGE SCALE GENOMIC DNA]</scope>
    <source>
        <strain evidence="3">cv. W05</strain>
        <tissue evidence="2">Hypocotyl of etiolated seedlings</tissue>
    </source>
</reference>
<dbReference type="SUPFAM" id="SSF109998">
    <property type="entry name" value="Triger factor/SurA peptide-binding domain-like"/>
    <property type="match status" value="1"/>
</dbReference>
<dbReference type="EMBL" id="QZWG01000012">
    <property type="protein sequence ID" value="RZB76080.1"/>
    <property type="molecule type" value="Genomic_DNA"/>
</dbReference>
<comment type="caution">
    <text evidence="2">The sequence shown here is derived from an EMBL/GenBank/DDBJ whole genome shotgun (WGS) entry which is preliminary data.</text>
</comment>
<dbReference type="SMR" id="A0A445HQZ2"/>
<dbReference type="GO" id="GO:0006457">
    <property type="term" value="P:protein folding"/>
    <property type="evidence" value="ECO:0007669"/>
    <property type="project" value="InterPro"/>
</dbReference>
<dbReference type="AlphaFoldDB" id="A0A445HQZ2"/>
<dbReference type="Proteomes" id="UP000289340">
    <property type="component" value="Chromosome 12"/>
</dbReference>
<dbReference type="Pfam" id="PF05698">
    <property type="entry name" value="Trigger_C"/>
    <property type="match status" value="1"/>
</dbReference>
<organism evidence="2 3">
    <name type="scientific">Glycine soja</name>
    <name type="common">Wild soybean</name>
    <dbReference type="NCBI Taxonomy" id="3848"/>
    <lineage>
        <taxon>Eukaryota</taxon>
        <taxon>Viridiplantae</taxon>
        <taxon>Streptophyta</taxon>
        <taxon>Embryophyta</taxon>
        <taxon>Tracheophyta</taxon>
        <taxon>Spermatophyta</taxon>
        <taxon>Magnoliopsida</taxon>
        <taxon>eudicotyledons</taxon>
        <taxon>Gunneridae</taxon>
        <taxon>Pentapetalae</taxon>
        <taxon>rosids</taxon>
        <taxon>fabids</taxon>
        <taxon>Fabales</taxon>
        <taxon>Fabaceae</taxon>
        <taxon>Papilionoideae</taxon>
        <taxon>50 kb inversion clade</taxon>
        <taxon>NPAAA clade</taxon>
        <taxon>indigoferoid/millettioid clade</taxon>
        <taxon>Phaseoleae</taxon>
        <taxon>Glycine</taxon>
        <taxon>Glycine subgen. Soja</taxon>
    </lineage>
</organism>
<evidence type="ECO:0000259" key="1">
    <source>
        <dbReference type="Pfam" id="PF05698"/>
    </source>
</evidence>
<evidence type="ECO:0000313" key="3">
    <source>
        <dbReference type="Proteomes" id="UP000289340"/>
    </source>
</evidence>
<proteinExistence type="predicted"/>
<sequence length="116" mass="13245">MILLLISFSLDAPQRSRVKDLSLQKCQEVEQTAREQVTDNAILDQISKTVQVDIPQSLFEEQGRQLYGANLLEIQAKMKLNQQQLVTLSTSKAVNEFLEHQKENITNLIKTECASW</sequence>
<accession>A0A445HQZ2</accession>
<protein>
    <submittedName>
        <fullName evidence="2">Trigger factor-like protein TIG, Chloroplastic</fullName>
    </submittedName>
</protein>
<keyword evidence="3" id="KW-1185">Reference proteome</keyword>
<gene>
    <name evidence="2" type="ORF">D0Y65_034538</name>
</gene>
<feature type="domain" description="Trigger factor C-terminal" evidence="1">
    <location>
        <begin position="24"/>
        <end position="111"/>
    </location>
</feature>
<name>A0A445HQZ2_GLYSO</name>